<evidence type="ECO:0000313" key="2">
    <source>
        <dbReference type="Proteomes" id="UP000693970"/>
    </source>
</evidence>
<gene>
    <name evidence="1" type="ORF">IV203_002195</name>
</gene>
<organism evidence="1 2">
    <name type="scientific">Nitzschia inconspicua</name>
    <dbReference type="NCBI Taxonomy" id="303405"/>
    <lineage>
        <taxon>Eukaryota</taxon>
        <taxon>Sar</taxon>
        <taxon>Stramenopiles</taxon>
        <taxon>Ochrophyta</taxon>
        <taxon>Bacillariophyta</taxon>
        <taxon>Bacillariophyceae</taxon>
        <taxon>Bacillariophycidae</taxon>
        <taxon>Bacillariales</taxon>
        <taxon>Bacillariaceae</taxon>
        <taxon>Nitzschia</taxon>
    </lineage>
</organism>
<name>A0A9K3PS04_9STRA</name>
<reference evidence="1" key="2">
    <citation type="submission" date="2021-04" db="EMBL/GenBank/DDBJ databases">
        <authorList>
            <person name="Podell S."/>
        </authorList>
    </citation>
    <scope>NUCLEOTIDE SEQUENCE</scope>
    <source>
        <strain evidence="1">Hildebrandi</strain>
    </source>
</reference>
<dbReference type="EMBL" id="JAGRRH010000015">
    <property type="protein sequence ID" value="KAG7357507.1"/>
    <property type="molecule type" value="Genomic_DNA"/>
</dbReference>
<protein>
    <submittedName>
        <fullName evidence="1">Uncharacterized protein</fullName>
    </submittedName>
</protein>
<accession>A0A9K3PS04</accession>
<evidence type="ECO:0000313" key="1">
    <source>
        <dbReference type="EMBL" id="KAG7357507.1"/>
    </source>
</evidence>
<dbReference type="AlphaFoldDB" id="A0A9K3PS04"/>
<proteinExistence type="predicted"/>
<dbReference type="Proteomes" id="UP000693970">
    <property type="component" value="Unassembled WGS sequence"/>
</dbReference>
<sequence length="76" mass="8608">MRKSPNHIIWASAELKGWGRTSKPSLLAMELSSKSASICLAWAPELCIMWRYFLKISEIRRFGSLPAASSWSRNVP</sequence>
<reference evidence="1" key="1">
    <citation type="journal article" date="2021" name="Sci. Rep.">
        <title>Diploid genomic architecture of Nitzschia inconspicua, an elite biomass production diatom.</title>
        <authorList>
            <person name="Oliver A."/>
            <person name="Podell S."/>
            <person name="Pinowska A."/>
            <person name="Traller J.C."/>
            <person name="Smith S.R."/>
            <person name="McClure R."/>
            <person name="Beliaev A."/>
            <person name="Bohutskyi P."/>
            <person name="Hill E.A."/>
            <person name="Rabines A."/>
            <person name="Zheng H."/>
            <person name="Allen L.Z."/>
            <person name="Kuo A."/>
            <person name="Grigoriev I.V."/>
            <person name="Allen A.E."/>
            <person name="Hazlebeck D."/>
            <person name="Allen E.E."/>
        </authorList>
    </citation>
    <scope>NUCLEOTIDE SEQUENCE</scope>
    <source>
        <strain evidence="1">Hildebrandi</strain>
    </source>
</reference>
<keyword evidence="2" id="KW-1185">Reference proteome</keyword>
<comment type="caution">
    <text evidence="1">The sequence shown here is derived from an EMBL/GenBank/DDBJ whole genome shotgun (WGS) entry which is preliminary data.</text>
</comment>